<accession>A0A1I8BVV9</accession>
<proteinExistence type="predicted"/>
<organism evidence="1 2">
    <name type="scientific">Meloidogyne hapla</name>
    <name type="common">Root-knot nematode worm</name>
    <dbReference type="NCBI Taxonomy" id="6305"/>
    <lineage>
        <taxon>Eukaryota</taxon>
        <taxon>Metazoa</taxon>
        <taxon>Ecdysozoa</taxon>
        <taxon>Nematoda</taxon>
        <taxon>Chromadorea</taxon>
        <taxon>Rhabditida</taxon>
        <taxon>Tylenchina</taxon>
        <taxon>Tylenchomorpha</taxon>
        <taxon>Tylenchoidea</taxon>
        <taxon>Meloidogynidae</taxon>
        <taxon>Meloidogyninae</taxon>
        <taxon>Meloidogyne</taxon>
    </lineage>
</organism>
<dbReference type="Proteomes" id="UP000095281">
    <property type="component" value="Unplaced"/>
</dbReference>
<keyword evidence="1" id="KW-1185">Reference proteome</keyword>
<protein>
    <submittedName>
        <fullName evidence="2">Uncharacterized protein</fullName>
    </submittedName>
</protein>
<reference evidence="2" key="1">
    <citation type="submission" date="2016-11" db="UniProtKB">
        <authorList>
            <consortium name="WormBaseParasite"/>
        </authorList>
    </citation>
    <scope>IDENTIFICATION</scope>
</reference>
<evidence type="ECO:0000313" key="1">
    <source>
        <dbReference type="Proteomes" id="UP000095281"/>
    </source>
</evidence>
<sequence length="90" mass="10868">MKFYFKVPRVKKLKFSCAWTSDDQKVEFRDFDAIFLRLIRPIADREYQHLETLSYGNDLPFVRRTIGIEKCSRECGIKKLKNLQCFSQRR</sequence>
<dbReference type="AlphaFoldDB" id="A0A1I8BVV9"/>
<name>A0A1I8BVV9_MELHA</name>
<dbReference type="WBParaSite" id="MhA1_Contig692.frz3.gene5">
    <property type="protein sequence ID" value="MhA1_Contig692.frz3.gene5"/>
    <property type="gene ID" value="MhA1_Contig692.frz3.gene5"/>
</dbReference>
<evidence type="ECO:0000313" key="2">
    <source>
        <dbReference type="WBParaSite" id="MhA1_Contig692.frz3.gene5"/>
    </source>
</evidence>